<protein>
    <recommendedName>
        <fullName evidence="6">Cell division protein ZapE</fullName>
    </recommendedName>
</protein>
<dbReference type="Proteomes" id="UP001500984">
    <property type="component" value="Unassembled WGS sequence"/>
</dbReference>
<dbReference type="SUPFAM" id="SSF52540">
    <property type="entry name" value="P-loop containing nucleoside triphosphate hydrolases"/>
    <property type="match status" value="1"/>
</dbReference>
<comment type="caution">
    <text evidence="4">The sequence shown here is derived from an EMBL/GenBank/DDBJ whole genome shotgun (WGS) entry which is preliminary data.</text>
</comment>
<feature type="compositionally biased region" description="Low complexity" evidence="3">
    <location>
        <begin position="360"/>
        <end position="371"/>
    </location>
</feature>
<name>A0ABN2WL33_9MICO</name>
<organism evidence="4 5">
    <name type="scientific">Brevibacterium salitolerans</name>
    <dbReference type="NCBI Taxonomy" id="1403566"/>
    <lineage>
        <taxon>Bacteria</taxon>
        <taxon>Bacillati</taxon>
        <taxon>Actinomycetota</taxon>
        <taxon>Actinomycetes</taxon>
        <taxon>Micrococcales</taxon>
        <taxon>Brevibacteriaceae</taxon>
        <taxon>Brevibacterium</taxon>
    </lineage>
</organism>
<feature type="compositionally biased region" description="Basic and acidic residues" evidence="3">
    <location>
        <begin position="544"/>
        <end position="558"/>
    </location>
</feature>
<reference evidence="4 5" key="1">
    <citation type="journal article" date="2019" name="Int. J. Syst. Evol. Microbiol.">
        <title>The Global Catalogue of Microorganisms (GCM) 10K type strain sequencing project: providing services to taxonomists for standard genome sequencing and annotation.</title>
        <authorList>
            <consortium name="The Broad Institute Genomics Platform"/>
            <consortium name="The Broad Institute Genome Sequencing Center for Infectious Disease"/>
            <person name="Wu L."/>
            <person name="Ma J."/>
        </authorList>
    </citation>
    <scope>NUCLEOTIDE SEQUENCE [LARGE SCALE GENOMIC DNA]</scope>
    <source>
        <strain evidence="4 5">JCM 15900</strain>
    </source>
</reference>
<feature type="region of interest" description="Disordered" evidence="3">
    <location>
        <begin position="220"/>
        <end position="246"/>
    </location>
</feature>
<dbReference type="NCBIfam" id="NF040713">
    <property type="entry name" value="ZapE"/>
    <property type="match status" value="1"/>
</dbReference>
<dbReference type="InterPro" id="IPR005654">
    <property type="entry name" value="ATPase_AFG1-like"/>
</dbReference>
<feature type="region of interest" description="Disordered" evidence="3">
    <location>
        <begin position="356"/>
        <end position="384"/>
    </location>
</feature>
<evidence type="ECO:0000256" key="1">
    <source>
        <dbReference type="ARBA" id="ARBA00022741"/>
    </source>
</evidence>
<accession>A0ABN2WL33</accession>
<dbReference type="RefSeq" id="WP_344336368.1">
    <property type="nucleotide sequence ID" value="NZ_BAAAPZ010000004.1"/>
</dbReference>
<dbReference type="PANTHER" id="PTHR12169">
    <property type="entry name" value="ATPASE N2B"/>
    <property type="match status" value="1"/>
</dbReference>
<keyword evidence="1" id="KW-0547">Nucleotide-binding</keyword>
<feature type="region of interest" description="Disordered" evidence="3">
    <location>
        <begin position="1"/>
        <end position="29"/>
    </location>
</feature>
<dbReference type="CDD" id="cd00009">
    <property type="entry name" value="AAA"/>
    <property type="match status" value="1"/>
</dbReference>
<gene>
    <name evidence="4" type="ORF">GCM10009823_12840</name>
</gene>
<proteinExistence type="predicted"/>
<keyword evidence="2" id="KW-0067">ATP-binding</keyword>
<sequence>MHALEAGAAARSAPRPASGRALRRAKAAGRLAARGRPGFRAAAAQTGFAYDPGQRQARAVLEERLPPHLHGWYLWGPVGRGKTHLAQLLFDTLPTDRRVRFHFHDFFRDLHAEITRTRQPVREAIARTLRSARAVMFDEFHVHDVADASFLTSTLRVLEENGTLLIATSNYAPEALLTNPLFHEHALPAIALLTRGLRIVEVPAGPDHREDLHRDLREERHAQPHSGLHGGEHAPPVPSFSSGSWRVIDPEEPAAASGPFPPDTFTFHELCERPVGPHQYLALAERLAAVRVVEVPDLARAERDPLQRFATLVDVLHDRQVPLHVTSSAAPDRMLSAAEPPLDAARTVSRLRSLRRRGRMVSMTAPQHPASPDQPAPSPTPAPPLTAAQIVAHIRFVQPGIDKTSALMLLYFVSGWLEAWHEAPVVDSRFEAWEYGPTDPQAHAEFSSTFPQRLKRGDEDAEVMLTLEVDAVIRWGLGEAAGLRTAAPSSVLIGRARATSAYAETVARADEPPAFASGPDIPPGLLRDCFRELARAVPTGEADGPERPAAEALAEHRRQVQARSLRNQLAERFDTGPGLSPA</sequence>
<evidence type="ECO:0000313" key="4">
    <source>
        <dbReference type="EMBL" id="GAA2094075.1"/>
    </source>
</evidence>
<evidence type="ECO:0000256" key="3">
    <source>
        <dbReference type="SAM" id="MobiDB-lite"/>
    </source>
</evidence>
<dbReference type="EMBL" id="BAAAPZ010000004">
    <property type="protein sequence ID" value="GAA2094075.1"/>
    <property type="molecule type" value="Genomic_DNA"/>
</dbReference>
<evidence type="ECO:0000313" key="5">
    <source>
        <dbReference type="Proteomes" id="UP001500984"/>
    </source>
</evidence>
<dbReference type="Gene3D" id="3.40.50.300">
    <property type="entry name" value="P-loop containing nucleotide triphosphate hydrolases"/>
    <property type="match status" value="1"/>
</dbReference>
<dbReference type="Pfam" id="PF03969">
    <property type="entry name" value="AFG1_ATPase"/>
    <property type="match status" value="2"/>
</dbReference>
<feature type="compositionally biased region" description="Low complexity" evidence="3">
    <location>
        <begin position="1"/>
        <end position="20"/>
    </location>
</feature>
<evidence type="ECO:0000256" key="2">
    <source>
        <dbReference type="ARBA" id="ARBA00022840"/>
    </source>
</evidence>
<evidence type="ECO:0008006" key="6">
    <source>
        <dbReference type="Google" id="ProtNLM"/>
    </source>
</evidence>
<feature type="compositionally biased region" description="Pro residues" evidence="3">
    <location>
        <begin position="372"/>
        <end position="384"/>
    </location>
</feature>
<dbReference type="InterPro" id="IPR027417">
    <property type="entry name" value="P-loop_NTPase"/>
</dbReference>
<dbReference type="PANTHER" id="PTHR12169:SF6">
    <property type="entry name" value="AFG1-LIKE ATPASE"/>
    <property type="match status" value="1"/>
</dbReference>
<feature type="region of interest" description="Disordered" evidence="3">
    <location>
        <begin position="538"/>
        <end position="561"/>
    </location>
</feature>
<keyword evidence="5" id="KW-1185">Reference proteome</keyword>